<dbReference type="InterPro" id="IPR000996">
    <property type="entry name" value="Clathrin_L-chain"/>
</dbReference>
<reference evidence="9 10" key="1">
    <citation type="journal article" date="2021" name="Hortic Res">
        <title>The domestication of Cucurbita argyrosperma as revealed by the genome of its wild relative.</title>
        <authorList>
            <person name="Barrera-Redondo J."/>
            <person name="Sanchez-de la Vega G."/>
            <person name="Aguirre-Liguori J.A."/>
            <person name="Castellanos-Morales G."/>
            <person name="Gutierrez-Guerrero Y.T."/>
            <person name="Aguirre-Dugua X."/>
            <person name="Aguirre-Planter E."/>
            <person name="Tenaillon M.I."/>
            <person name="Lira-Saade R."/>
            <person name="Eguiarte L.E."/>
        </authorList>
    </citation>
    <scope>NUCLEOTIDE SEQUENCE [LARGE SCALE GENOMIC DNA]</scope>
    <source>
        <strain evidence="9">JBR-2021</strain>
    </source>
</reference>
<feature type="non-terminal residue" evidence="9">
    <location>
        <position position="1"/>
    </location>
</feature>
<name>A0AAV6NE16_9ROSI</name>
<comment type="subcellular location">
    <subcellularLocation>
        <location evidence="2 7">Cytoplasmic vesicle membrane</location>
        <topology evidence="2 7">Peripheral membrane protein</topology>
        <orientation evidence="2 7">Cytoplasmic side</orientation>
    </subcellularLocation>
    <subcellularLocation>
        <location evidence="7">Membrane</location>
        <location evidence="7">Coated pit</location>
        <topology evidence="7">Peripheral membrane protein</topology>
        <orientation evidence="7">Cytoplasmic side</orientation>
    </subcellularLocation>
    <text evidence="7">Cytoplasmic face of coated pits and vesicles.</text>
</comment>
<evidence type="ECO:0000256" key="1">
    <source>
        <dbReference type="ARBA" id="ARBA00003913"/>
    </source>
</evidence>
<keyword evidence="5 7" id="KW-0168">Coated pit</keyword>
<feature type="compositionally biased region" description="Low complexity" evidence="8">
    <location>
        <begin position="30"/>
        <end position="47"/>
    </location>
</feature>
<feature type="region of interest" description="Disordered" evidence="8">
    <location>
        <begin position="204"/>
        <end position="290"/>
    </location>
</feature>
<dbReference type="AlphaFoldDB" id="A0AAV6NE16"/>
<sequence length="290" mass="31735">MSTIAGTPPFDDDDDAIGFESGLSSHRFESSTSFEAESAAADSSGDSPLIFGNQSYNQGDDVPPTPPTNFSAGGGLSSLSPEQNSEGFNGGFGESDRPILSSLTVMEPEEGFPLREWRRLNAIRLEEKEKMEKELLQDIIDEADEYKIDFYRRQKIALDNRKASNRDKEKQYVANRDRFHAEAEKNYWKAIAELIPNEVAAIEQRGKKDKEKKPPVIVVIQGPKPGKPTDLSRMRQIHLKLKHNTPVHMKPKADPERDSSAAGATSTANSVPAASTKTAAVATSEGTTAA</sequence>
<evidence type="ECO:0000256" key="6">
    <source>
        <dbReference type="ARBA" id="ARBA00023329"/>
    </source>
</evidence>
<feature type="compositionally biased region" description="Polar residues" evidence="8">
    <location>
        <begin position="77"/>
        <end position="87"/>
    </location>
</feature>
<comment type="function">
    <text evidence="1 7">Clathrin is the major protein of the polyhedral coat of coated pits and vesicles.</text>
</comment>
<gene>
    <name evidence="9" type="ORF">SDJN03_11936</name>
</gene>
<evidence type="ECO:0000256" key="8">
    <source>
        <dbReference type="SAM" id="MobiDB-lite"/>
    </source>
</evidence>
<evidence type="ECO:0000256" key="5">
    <source>
        <dbReference type="ARBA" id="ARBA00023176"/>
    </source>
</evidence>
<comment type="caution">
    <text evidence="9">The sequence shown here is derived from an EMBL/GenBank/DDBJ whole genome shotgun (WGS) entry which is preliminary data.</text>
</comment>
<proteinExistence type="inferred from homology"/>
<evidence type="ECO:0000313" key="10">
    <source>
        <dbReference type="Proteomes" id="UP000685013"/>
    </source>
</evidence>
<dbReference type="GO" id="GO:0030130">
    <property type="term" value="C:clathrin coat of trans-Golgi network vesicle"/>
    <property type="evidence" value="ECO:0007669"/>
    <property type="project" value="InterPro"/>
</dbReference>
<evidence type="ECO:0000313" key="9">
    <source>
        <dbReference type="EMBL" id="KAG6595383.1"/>
    </source>
</evidence>
<comment type="similarity">
    <text evidence="3 7">Belongs to the clathrin light chain family.</text>
</comment>
<dbReference type="GO" id="GO:0005198">
    <property type="term" value="F:structural molecule activity"/>
    <property type="evidence" value="ECO:0007669"/>
    <property type="project" value="InterPro"/>
</dbReference>
<dbReference type="GO" id="GO:0030132">
    <property type="term" value="C:clathrin coat of coated pit"/>
    <property type="evidence" value="ECO:0007669"/>
    <property type="project" value="InterPro"/>
</dbReference>
<feature type="compositionally biased region" description="Basic residues" evidence="8">
    <location>
        <begin position="235"/>
        <end position="245"/>
    </location>
</feature>
<evidence type="ECO:0000256" key="2">
    <source>
        <dbReference type="ARBA" id="ARBA00004180"/>
    </source>
</evidence>
<evidence type="ECO:0000256" key="3">
    <source>
        <dbReference type="ARBA" id="ARBA00005263"/>
    </source>
</evidence>
<accession>A0AAV6NE16</accession>
<dbReference type="Pfam" id="PF01086">
    <property type="entry name" value="Clathrin_lg_ch"/>
    <property type="match status" value="1"/>
</dbReference>
<dbReference type="GO" id="GO:0072583">
    <property type="term" value="P:clathrin-dependent endocytosis"/>
    <property type="evidence" value="ECO:0007669"/>
    <property type="project" value="TreeGrafter"/>
</dbReference>
<evidence type="ECO:0000256" key="7">
    <source>
        <dbReference type="RuleBase" id="RU363137"/>
    </source>
</evidence>
<keyword evidence="6 7" id="KW-0968">Cytoplasmic vesicle</keyword>
<dbReference type="PANTHER" id="PTHR10639">
    <property type="entry name" value="CLATHRIN LIGHT CHAIN"/>
    <property type="match status" value="1"/>
</dbReference>
<protein>
    <recommendedName>
        <fullName evidence="7">Clathrin light chain</fullName>
    </recommendedName>
</protein>
<feature type="compositionally biased region" description="Low complexity" evidence="8">
    <location>
        <begin position="260"/>
        <end position="284"/>
    </location>
</feature>
<dbReference type="PANTHER" id="PTHR10639:SF24">
    <property type="entry name" value="CLATHRIN LIGHT CHAIN 3"/>
    <property type="match status" value="1"/>
</dbReference>
<dbReference type="EMBL" id="JAGKQH010000007">
    <property type="protein sequence ID" value="KAG6595383.1"/>
    <property type="molecule type" value="Genomic_DNA"/>
</dbReference>
<dbReference type="GO" id="GO:0032050">
    <property type="term" value="F:clathrin heavy chain binding"/>
    <property type="evidence" value="ECO:0007669"/>
    <property type="project" value="TreeGrafter"/>
</dbReference>
<dbReference type="Proteomes" id="UP000685013">
    <property type="component" value="Chromosome 7"/>
</dbReference>
<evidence type="ECO:0000256" key="4">
    <source>
        <dbReference type="ARBA" id="ARBA00023136"/>
    </source>
</evidence>
<keyword evidence="10" id="KW-1185">Reference proteome</keyword>
<organism evidence="9 10">
    <name type="scientific">Cucurbita argyrosperma subsp. sororia</name>
    <dbReference type="NCBI Taxonomy" id="37648"/>
    <lineage>
        <taxon>Eukaryota</taxon>
        <taxon>Viridiplantae</taxon>
        <taxon>Streptophyta</taxon>
        <taxon>Embryophyta</taxon>
        <taxon>Tracheophyta</taxon>
        <taxon>Spermatophyta</taxon>
        <taxon>Magnoliopsida</taxon>
        <taxon>eudicotyledons</taxon>
        <taxon>Gunneridae</taxon>
        <taxon>Pentapetalae</taxon>
        <taxon>rosids</taxon>
        <taxon>fabids</taxon>
        <taxon>Cucurbitales</taxon>
        <taxon>Cucurbitaceae</taxon>
        <taxon>Cucurbiteae</taxon>
        <taxon>Cucurbita</taxon>
    </lineage>
</organism>
<dbReference type="GO" id="GO:0006886">
    <property type="term" value="P:intracellular protein transport"/>
    <property type="evidence" value="ECO:0007669"/>
    <property type="project" value="InterPro"/>
</dbReference>
<keyword evidence="4 7" id="KW-0472">Membrane</keyword>
<feature type="compositionally biased region" description="Basic and acidic residues" evidence="8">
    <location>
        <begin position="204"/>
        <end position="214"/>
    </location>
</feature>
<feature type="region of interest" description="Disordered" evidence="8">
    <location>
        <begin position="1"/>
        <end position="95"/>
    </location>
</feature>